<dbReference type="SMART" id="SM00015">
    <property type="entry name" value="IQ"/>
    <property type="match status" value="2"/>
</dbReference>
<dbReference type="Pfam" id="PF13178">
    <property type="entry name" value="DUF4005"/>
    <property type="match status" value="1"/>
</dbReference>
<dbReference type="EMBL" id="JAUUTY010000007">
    <property type="protein sequence ID" value="KAK1609710.1"/>
    <property type="molecule type" value="Genomic_DNA"/>
</dbReference>
<dbReference type="InterPro" id="IPR025064">
    <property type="entry name" value="DUF4005"/>
</dbReference>
<keyword evidence="7" id="KW-1185">Reference proteome</keyword>
<keyword evidence="1" id="KW-0112">Calmodulin-binding</keyword>
<feature type="compositionally biased region" description="Low complexity" evidence="4">
    <location>
        <begin position="354"/>
        <end position="368"/>
    </location>
</feature>
<feature type="compositionally biased region" description="Gly residues" evidence="4">
    <location>
        <begin position="442"/>
        <end position="452"/>
    </location>
</feature>
<dbReference type="PANTHER" id="PTHR32295">
    <property type="entry name" value="IQ-DOMAIN 5-RELATED"/>
    <property type="match status" value="1"/>
</dbReference>
<dbReference type="Pfam" id="PF00612">
    <property type="entry name" value="IQ"/>
    <property type="match status" value="2"/>
</dbReference>
<dbReference type="Proteomes" id="UP001231189">
    <property type="component" value="Unassembled WGS sequence"/>
</dbReference>
<protein>
    <recommendedName>
        <fullName evidence="5">DUF4005 domain-containing protein</fullName>
    </recommendedName>
</protein>
<feature type="region of interest" description="Disordered" evidence="4">
    <location>
        <begin position="349"/>
        <end position="584"/>
    </location>
</feature>
<feature type="compositionally biased region" description="Polar residues" evidence="4">
    <location>
        <begin position="453"/>
        <end position="468"/>
    </location>
</feature>
<feature type="compositionally biased region" description="Polar residues" evidence="4">
    <location>
        <begin position="536"/>
        <end position="562"/>
    </location>
</feature>
<feature type="domain" description="DUF4005" evidence="5">
    <location>
        <begin position="436"/>
        <end position="531"/>
    </location>
</feature>
<dbReference type="GO" id="GO:0005516">
    <property type="term" value="F:calmodulin binding"/>
    <property type="evidence" value="ECO:0007669"/>
    <property type="project" value="UniProtKB-KW"/>
</dbReference>
<feature type="compositionally biased region" description="Low complexity" evidence="4">
    <location>
        <begin position="71"/>
        <end position="85"/>
    </location>
</feature>
<feature type="compositionally biased region" description="Basic and acidic residues" evidence="4">
    <location>
        <begin position="369"/>
        <end position="383"/>
    </location>
</feature>
<evidence type="ECO:0000256" key="4">
    <source>
        <dbReference type="SAM" id="MobiDB-lite"/>
    </source>
</evidence>
<dbReference type="AlphaFoldDB" id="A0AAD8VM32"/>
<feature type="compositionally biased region" description="Basic and acidic residues" evidence="4">
    <location>
        <begin position="21"/>
        <end position="36"/>
    </location>
</feature>
<organism evidence="6 7">
    <name type="scientific">Lolium multiflorum</name>
    <name type="common">Italian ryegrass</name>
    <name type="synonym">Lolium perenne subsp. multiflorum</name>
    <dbReference type="NCBI Taxonomy" id="4521"/>
    <lineage>
        <taxon>Eukaryota</taxon>
        <taxon>Viridiplantae</taxon>
        <taxon>Streptophyta</taxon>
        <taxon>Embryophyta</taxon>
        <taxon>Tracheophyta</taxon>
        <taxon>Spermatophyta</taxon>
        <taxon>Magnoliopsida</taxon>
        <taxon>Liliopsida</taxon>
        <taxon>Poales</taxon>
        <taxon>Poaceae</taxon>
        <taxon>BOP clade</taxon>
        <taxon>Pooideae</taxon>
        <taxon>Poodae</taxon>
        <taxon>Poeae</taxon>
        <taxon>Poeae Chloroplast Group 2 (Poeae type)</taxon>
        <taxon>Loliodinae</taxon>
        <taxon>Loliinae</taxon>
        <taxon>Lolium</taxon>
    </lineage>
</organism>
<evidence type="ECO:0000256" key="1">
    <source>
        <dbReference type="ARBA" id="ARBA00022860"/>
    </source>
</evidence>
<comment type="caution">
    <text evidence="6">The sequence shown here is derived from an EMBL/GenBank/DDBJ whole genome shotgun (WGS) entry which is preliminary data.</text>
</comment>
<evidence type="ECO:0000256" key="3">
    <source>
        <dbReference type="ARBA" id="ARBA00024378"/>
    </source>
</evidence>
<evidence type="ECO:0000256" key="2">
    <source>
        <dbReference type="ARBA" id="ARBA00024341"/>
    </source>
</evidence>
<comment type="similarity">
    <text evidence="2">Belongs to the IQD family.</text>
</comment>
<proteinExistence type="inferred from homology"/>
<gene>
    <name evidence="6" type="ORF">QYE76_033383</name>
</gene>
<dbReference type="PANTHER" id="PTHR32295:SF6">
    <property type="entry name" value="PROTEIN IQ-DOMAIN 18"/>
    <property type="match status" value="1"/>
</dbReference>
<dbReference type="InterPro" id="IPR000048">
    <property type="entry name" value="IQ_motif_EF-hand-BS"/>
</dbReference>
<feature type="region of interest" description="Disordered" evidence="4">
    <location>
        <begin position="1"/>
        <end position="92"/>
    </location>
</feature>
<feature type="compositionally biased region" description="Pro residues" evidence="4">
    <location>
        <begin position="60"/>
        <end position="70"/>
    </location>
</feature>
<evidence type="ECO:0000313" key="7">
    <source>
        <dbReference type="Proteomes" id="UP001231189"/>
    </source>
</evidence>
<accession>A0AAD8VM32</accession>
<dbReference type="PROSITE" id="PS50096">
    <property type="entry name" value="IQ"/>
    <property type="match status" value="2"/>
</dbReference>
<evidence type="ECO:0000313" key="6">
    <source>
        <dbReference type="EMBL" id="KAK1609710.1"/>
    </source>
</evidence>
<name>A0AAD8VM32_LOLMU</name>
<sequence>MGNKKGGSSWLTAVKRAFRSPSKEDSPKKAPRLREDPDAEEDKNKRERRRWLFRRSSSPSPSPAAPPAPPEQQQQHQSAAARSAPGPSVTDEQRHAIALAVATAATAEAAVATAQAAAEVVRLTRPSSSFVREHYAAVVVQTAFRGYLVRRTPPPASNGRAALDANDWLRVVLLAQARRALRALKGLVKLQALVRGHNVRKQANMTLRCMQALVRVQARVRDQRMRLSQDSLSAAGAAACGSSKSSYSVDTSTFWDSKYTHEYAERRSVERSRDGSSFAADDWDDRPRTIEEIQAMLQTRKDAALKRERALSYAFSHQIWRNPAPSAEEEMDVDGQPRWAERWMASRASFDTNRSSARTATAAAPGRASTDHRDQVKTLEIDTGRPFSYSTPRRQAPPPSQHGSGSPMHRAQHHHHSAGTPSPGKTRPPIQVRSASPRVERGGAGAGAGGGSYTPSLHSQRHASSGSAVPNYMAATESAKARIRSQSAPRQRPATPERDRPQTAYNPATGSAKKRLSFPVPLDTYGGGGGGGYAQSLRSPSFKSATGRFTSEQRSTVSSLSCAESVGGEPISPSSTTDLRRWLR</sequence>
<reference evidence="6" key="1">
    <citation type="submission" date="2023-07" db="EMBL/GenBank/DDBJ databases">
        <title>A chromosome-level genome assembly of Lolium multiflorum.</title>
        <authorList>
            <person name="Chen Y."/>
            <person name="Copetti D."/>
            <person name="Kolliker R."/>
            <person name="Studer B."/>
        </authorList>
    </citation>
    <scope>NUCLEOTIDE SEQUENCE</scope>
    <source>
        <strain evidence="6">02402/16</strain>
        <tissue evidence="6">Leaf</tissue>
    </source>
</reference>
<comment type="subunit">
    <text evidence="3">Binds to multiple calmodulin (CaM) in the presence of Ca(2+) and CaM-like proteins.</text>
</comment>
<evidence type="ECO:0000259" key="5">
    <source>
        <dbReference type="Pfam" id="PF13178"/>
    </source>
</evidence>